<keyword evidence="1" id="KW-0479">Metal-binding</keyword>
<reference evidence="5" key="1">
    <citation type="submission" date="2011-05" db="EMBL/GenBank/DDBJ databases">
        <title>Unity in variety -- the pan-genome of the Chlamydiae.</title>
        <authorList>
            <person name="Collingro A."/>
            <person name="Tischler P."/>
            <person name="Weinmaier T."/>
            <person name="Penz T."/>
            <person name="Heinz E."/>
            <person name="Brunham R.C."/>
            <person name="Read T.D."/>
            <person name="Bavoil P.M."/>
            <person name="Sachse K."/>
            <person name="Kahane S."/>
            <person name="Friedman M.G."/>
            <person name="Rattei T."/>
            <person name="Myers G.S.A."/>
            <person name="Horn M."/>
        </authorList>
    </citation>
    <scope>NUCLEOTIDE SEQUENCE</scope>
    <source>
        <strain evidence="5">2032/99</strain>
    </source>
</reference>
<dbReference type="Gene3D" id="3.40.50.1000">
    <property type="entry name" value="HAD superfamily/HAD-like"/>
    <property type="match status" value="1"/>
</dbReference>
<name>F8LFI8_9BACT</name>
<dbReference type="SUPFAM" id="SSF56784">
    <property type="entry name" value="HAD-like"/>
    <property type="match status" value="1"/>
</dbReference>
<dbReference type="EMBL" id="FR872663">
    <property type="protein sequence ID" value="CCB92256.1"/>
    <property type="molecule type" value="Genomic_DNA"/>
</dbReference>
<evidence type="ECO:0000313" key="5">
    <source>
        <dbReference type="EMBL" id="CCB92256.1"/>
    </source>
</evidence>
<evidence type="ECO:0000256" key="4">
    <source>
        <dbReference type="SAM" id="Phobius"/>
    </source>
</evidence>
<evidence type="ECO:0000256" key="2">
    <source>
        <dbReference type="ARBA" id="ARBA00022801"/>
    </source>
</evidence>
<evidence type="ECO:0000256" key="1">
    <source>
        <dbReference type="ARBA" id="ARBA00022723"/>
    </source>
</evidence>
<keyword evidence="3" id="KW-0460">Magnesium</keyword>
<proteinExistence type="predicted"/>
<dbReference type="PANTHER" id="PTHR43344:SF13">
    <property type="entry name" value="PHOSPHATASE RV3661-RELATED"/>
    <property type="match status" value="1"/>
</dbReference>
<dbReference type="AlphaFoldDB" id="F8LFI8"/>
<dbReference type="Gene3D" id="1.20.1440.100">
    <property type="entry name" value="SG protein - dephosphorylation function"/>
    <property type="match status" value="1"/>
</dbReference>
<accession>F8LFI8</accession>
<dbReference type="InterPro" id="IPR023214">
    <property type="entry name" value="HAD_sf"/>
</dbReference>
<dbReference type="InterPro" id="IPR050582">
    <property type="entry name" value="HAD-like_SerB"/>
</dbReference>
<gene>
    <name evidence="5" type="ORF">WCH_DB18630</name>
</gene>
<feature type="transmembrane region" description="Helical" evidence="4">
    <location>
        <begin position="43"/>
        <end position="63"/>
    </location>
</feature>
<dbReference type="GO" id="GO:0016787">
    <property type="term" value="F:hydrolase activity"/>
    <property type="evidence" value="ECO:0007669"/>
    <property type="project" value="UniProtKB-KW"/>
</dbReference>
<evidence type="ECO:0000256" key="3">
    <source>
        <dbReference type="ARBA" id="ARBA00022842"/>
    </source>
</evidence>
<keyword evidence="2" id="KW-0378">Hydrolase</keyword>
<dbReference type="Pfam" id="PF12710">
    <property type="entry name" value="HAD"/>
    <property type="match status" value="1"/>
</dbReference>
<dbReference type="PANTHER" id="PTHR43344">
    <property type="entry name" value="PHOSPHOSERINE PHOSPHATASE"/>
    <property type="match status" value="1"/>
</dbReference>
<keyword evidence="4" id="KW-1133">Transmembrane helix</keyword>
<keyword evidence="4" id="KW-0472">Membrane</keyword>
<organism evidence="5">
    <name type="scientific">Waddlia chondrophila 2032/99</name>
    <dbReference type="NCBI Taxonomy" id="765953"/>
    <lineage>
        <taxon>Bacteria</taxon>
        <taxon>Pseudomonadati</taxon>
        <taxon>Chlamydiota</taxon>
        <taxon>Chlamydiia</taxon>
        <taxon>Parachlamydiales</taxon>
        <taxon>Waddliaceae</taxon>
        <taxon>Waddlia</taxon>
    </lineage>
</organism>
<protein>
    <recommendedName>
        <fullName evidence="6">HAD-IB family hydrolase</fullName>
    </recommendedName>
</protein>
<dbReference type="InterPro" id="IPR036412">
    <property type="entry name" value="HAD-like_sf"/>
</dbReference>
<keyword evidence="4" id="KW-0812">Transmembrane</keyword>
<dbReference type="GO" id="GO:0046872">
    <property type="term" value="F:metal ion binding"/>
    <property type="evidence" value="ECO:0007669"/>
    <property type="project" value="UniProtKB-KW"/>
</dbReference>
<sequence length="216" mass="24603">MKSGYLNCKAYLFDLDHTLLQVNTSLRFGWYLYRKKILPLFKMLYLFSCYGVHLLGGISIASLHSKTMRTFFQGRSIKELNGLVKIFLDSNLLSMQNEKILSILRKVQKEGKYVAILSSSPDFLVKAIADRWNVAHFLATRYRLSSEGVIGGLDLSVQGREKAEYVKKLQYEPQETAGFSDSIHDLPFLQAVGCPVAVNPDRKLRRMSVKCGWIVI</sequence>
<evidence type="ECO:0008006" key="6">
    <source>
        <dbReference type="Google" id="ProtNLM"/>
    </source>
</evidence>
<dbReference type="NCBIfam" id="TIGR01488">
    <property type="entry name" value="HAD-SF-IB"/>
    <property type="match status" value="1"/>
</dbReference>